<comment type="caution">
    <text evidence="2">The sequence shown here is derived from an EMBL/GenBank/DDBJ whole genome shotgun (WGS) entry which is preliminary data.</text>
</comment>
<keyword evidence="3" id="KW-1185">Reference proteome</keyword>
<dbReference type="Proteomes" id="UP001150907">
    <property type="component" value="Unassembled WGS sequence"/>
</dbReference>
<dbReference type="Pfam" id="PF17667">
    <property type="entry name" value="Pkinase_fungal"/>
    <property type="match status" value="1"/>
</dbReference>
<dbReference type="PANTHER" id="PTHR38248">
    <property type="entry name" value="FUNK1 6"/>
    <property type="match status" value="1"/>
</dbReference>
<name>A0A9W8BA51_9FUNG</name>
<feature type="domain" description="Fungal-type protein kinase" evidence="1">
    <location>
        <begin position="2"/>
        <end position="352"/>
    </location>
</feature>
<dbReference type="SUPFAM" id="SSF56112">
    <property type="entry name" value="Protein kinase-like (PK-like)"/>
    <property type="match status" value="1"/>
</dbReference>
<evidence type="ECO:0000313" key="3">
    <source>
        <dbReference type="Proteomes" id="UP001150907"/>
    </source>
</evidence>
<dbReference type="PANTHER" id="PTHR38248:SF2">
    <property type="entry name" value="FUNK1 11"/>
    <property type="match status" value="1"/>
</dbReference>
<reference evidence="2" key="1">
    <citation type="submission" date="2022-07" db="EMBL/GenBank/DDBJ databases">
        <title>Phylogenomic reconstructions and comparative analyses of Kickxellomycotina fungi.</title>
        <authorList>
            <person name="Reynolds N.K."/>
            <person name="Stajich J.E."/>
            <person name="Barry K."/>
            <person name="Grigoriev I.V."/>
            <person name="Crous P."/>
            <person name="Smith M.E."/>
        </authorList>
    </citation>
    <scope>NUCLEOTIDE SEQUENCE</scope>
    <source>
        <strain evidence="2">IMI 214461</strain>
    </source>
</reference>
<dbReference type="OrthoDB" id="5584477at2759"/>
<proteinExistence type="predicted"/>
<sequence>MAVVEVKLSSGGSSVNDSFAQLYEYTRQVYAEQFDLRFAWGVTVCATEMRVCHFGPDLALSSCAMDEATPKGRQDFITLPVNWSLCEAAQLGRDPTISRVPGMNWWQIECPDDPNNGASEDGGCGSSYKPVKTYYFSRVICGADHLFGRYTRCLAATDIEPSEEAEAAGELKPRFVVKDAWPVADQDTTKHSCDEVLLLKRIKKALSVSSSEDLVYSQIAVGGRVNMTVDNALVEDNTDNLYKGVDIPSNIKVPRRAHRRIVTSPIGEPLHEVESVRELILVVGDIMHCHSAISTECSIFYRNISDNNILIVRREGEPTRGLLIDFDCALDLSKERTGMRGEMTGTFPSMSMKSPTLY</sequence>
<evidence type="ECO:0000259" key="1">
    <source>
        <dbReference type="Pfam" id="PF17667"/>
    </source>
</evidence>
<evidence type="ECO:0000313" key="2">
    <source>
        <dbReference type="EMBL" id="KAJ1997732.1"/>
    </source>
</evidence>
<dbReference type="InterPro" id="IPR040976">
    <property type="entry name" value="Pkinase_fungal"/>
</dbReference>
<dbReference type="EMBL" id="JANBQF010001223">
    <property type="protein sequence ID" value="KAJ1997732.1"/>
    <property type="molecule type" value="Genomic_DNA"/>
</dbReference>
<dbReference type="AlphaFoldDB" id="A0A9W8BA51"/>
<accession>A0A9W8BA51</accession>
<dbReference type="InterPro" id="IPR011009">
    <property type="entry name" value="Kinase-like_dom_sf"/>
</dbReference>
<gene>
    <name evidence="2" type="ORF">H4R26_005725</name>
</gene>
<feature type="non-terminal residue" evidence="2">
    <location>
        <position position="358"/>
    </location>
</feature>
<organism evidence="2 3">
    <name type="scientific">Coemansia thaxteri</name>
    <dbReference type="NCBI Taxonomy" id="2663907"/>
    <lineage>
        <taxon>Eukaryota</taxon>
        <taxon>Fungi</taxon>
        <taxon>Fungi incertae sedis</taxon>
        <taxon>Zoopagomycota</taxon>
        <taxon>Kickxellomycotina</taxon>
        <taxon>Kickxellomycetes</taxon>
        <taxon>Kickxellales</taxon>
        <taxon>Kickxellaceae</taxon>
        <taxon>Coemansia</taxon>
    </lineage>
</organism>
<protein>
    <recommendedName>
        <fullName evidence="1">Fungal-type protein kinase domain-containing protein</fullName>
    </recommendedName>
</protein>